<dbReference type="Gene3D" id="3.10.350.10">
    <property type="entry name" value="LysM domain"/>
    <property type="match status" value="2"/>
</dbReference>
<keyword evidence="1 3" id="KW-0732">Signal</keyword>
<evidence type="ECO:0000259" key="4">
    <source>
        <dbReference type="PROSITE" id="PS51782"/>
    </source>
</evidence>
<dbReference type="InterPro" id="IPR051933">
    <property type="entry name" value="Resuscitation_pf_RpfB"/>
</dbReference>
<dbReference type="InterPro" id="IPR010611">
    <property type="entry name" value="3D_dom"/>
</dbReference>
<dbReference type="PANTHER" id="PTHR39160">
    <property type="entry name" value="CELL WALL-BINDING PROTEIN YOCH"/>
    <property type="match status" value="1"/>
</dbReference>
<reference evidence="5 6" key="1">
    <citation type="submission" date="2022-11" db="EMBL/GenBank/DDBJ databases">
        <title>Study of microbial diversity in lake waters.</title>
        <authorList>
            <person name="Zhang J."/>
        </authorList>
    </citation>
    <scope>NUCLEOTIDE SEQUENCE [LARGE SCALE GENOMIC DNA]</scope>
    <source>
        <strain evidence="5 6">DT12</strain>
    </source>
</reference>
<dbReference type="Proteomes" id="UP001208017">
    <property type="component" value="Unassembled WGS sequence"/>
</dbReference>
<evidence type="ECO:0000313" key="6">
    <source>
        <dbReference type="Proteomes" id="UP001208017"/>
    </source>
</evidence>
<evidence type="ECO:0000313" key="5">
    <source>
        <dbReference type="EMBL" id="MCX7569748.1"/>
    </source>
</evidence>
<dbReference type="InterPro" id="IPR036908">
    <property type="entry name" value="RlpA-like_sf"/>
</dbReference>
<proteinExistence type="predicted"/>
<keyword evidence="6" id="KW-1185">Reference proteome</keyword>
<evidence type="ECO:0000256" key="3">
    <source>
        <dbReference type="SAM" id="SignalP"/>
    </source>
</evidence>
<accession>A0ABT3WYJ4</accession>
<dbReference type="Pfam" id="PF01476">
    <property type="entry name" value="LysM"/>
    <property type="match status" value="2"/>
</dbReference>
<dbReference type="EMBL" id="JAPMLT010000003">
    <property type="protein sequence ID" value="MCX7569748.1"/>
    <property type="molecule type" value="Genomic_DNA"/>
</dbReference>
<dbReference type="InterPro" id="IPR036779">
    <property type="entry name" value="LysM_dom_sf"/>
</dbReference>
<feature type="chain" id="PRO_5046782152" evidence="3">
    <location>
        <begin position="28"/>
        <end position="320"/>
    </location>
</feature>
<feature type="compositionally biased region" description="Low complexity" evidence="2">
    <location>
        <begin position="172"/>
        <end position="184"/>
    </location>
</feature>
<evidence type="ECO:0000256" key="1">
    <source>
        <dbReference type="ARBA" id="ARBA00022729"/>
    </source>
</evidence>
<name>A0ABT3WYJ4_9BACL</name>
<dbReference type="SUPFAM" id="SSF54106">
    <property type="entry name" value="LysM domain"/>
    <property type="match status" value="2"/>
</dbReference>
<feature type="region of interest" description="Disordered" evidence="2">
    <location>
        <begin position="146"/>
        <end position="201"/>
    </location>
</feature>
<dbReference type="RefSeq" id="WP_267151001.1">
    <property type="nucleotide sequence ID" value="NZ_JAPMLT010000003.1"/>
</dbReference>
<dbReference type="InterPro" id="IPR018392">
    <property type="entry name" value="LysM"/>
</dbReference>
<dbReference type="PANTHER" id="PTHR39160:SF4">
    <property type="entry name" value="RESUSCITATION-PROMOTING FACTOR RPFB"/>
    <property type="match status" value="1"/>
</dbReference>
<gene>
    <name evidence="5" type="ORF">OS242_07205</name>
</gene>
<feature type="domain" description="LysM" evidence="4">
    <location>
        <begin position="81"/>
        <end position="124"/>
    </location>
</feature>
<dbReference type="SUPFAM" id="SSF50685">
    <property type="entry name" value="Barwin-like endoglucanases"/>
    <property type="match status" value="1"/>
</dbReference>
<feature type="compositionally biased region" description="Pro residues" evidence="2">
    <location>
        <begin position="185"/>
        <end position="194"/>
    </location>
</feature>
<sequence length="320" mass="33401">MMKNWKKIAAGALVASGLILFSNTQEAEAAAMSSVGPVTVKHGQSLSEVAAQYGTDVSEWKYANGLTTDQIQAGQQLNVALAYKVDAGDEMWFLADRYHTTVEDIKTLNGLQSSELTAGQTITIPVGKQETAPAVEAKAPVLQEAPAAKEAVKQEAPVAPAPVQKPSQQLKDAATAVTAPTAARPTPPPAPAAPAPADAKPVEAKPAAPTIAGMAYSKQLSATASAYGPGNIMWQWGGHTFTGTKVREGVIAVDPNVIPLGSKVWVTGYNSPLLPAGGFVATAEDTGGLIKGNRIDIYIDGTQAELRQFGMQDVKVYLLK</sequence>
<dbReference type="CDD" id="cd14667">
    <property type="entry name" value="3D_containing_proteins"/>
    <property type="match status" value="1"/>
</dbReference>
<dbReference type="PROSITE" id="PS51782">
    <property type="entry name" value="LYSM"/>
    <property type="match status" value="2"/>
</dbReference>
<dbReference type="Gene3D" id="2.40.40.10">
    <property type="entry name" value="RlpA-like domain"/>
    <property type="match status" value="1"/>
</dbReference>
<feature type="signal peptide" evidence="3">
    <location>
        <begin position="1"/>
        <end position="27"/>
    </location>
</feature>
<comment type="caution">
    <text evidence="5">The sequence shown here is derived from an EMBL/GenBank/DDBJ whole genome shotgun (WGS) entry which is preliminary data.</text>
</comment>
<dbReference type="CDD" id="cd00118">
    <property type="entry name" value="LysM"/>
    <property type="match status" value="2"/>
</dbReference>
<dbReference type="Pfam" id="PF06725">
    <property type="entry name" value="3D"/>
    <property type="match status" value="1"/>
</dbReference>
<feature type="domain" description="LysM" evidence="4">
    <location>
        <begin position="36"/>
        <end position="79"/>
    </location>
</feature>
<protein>
    <submittedName>
        <fullName evidence="5">LysM peptidoglycan-binding domain-containing protein</fullName>
    </submittedName>
</protein>
<dbReference type="SMART" id="SM00257">
    <property type="entry name" value="LysM"/>
    <property type="match status" value="2"/>
</dbReference>
<dbReference type="InterPro" id="IPR059180">
    <property type="entry name" value="3D_YorM"/>
</dbReference>
<evidence type="ECO:0000256" key="2">
    <source>
        <dbReference type="SAM" id="MobiDB-lite"/>
    </source>
</evidence>
<organism evidence="5 6">
    <name type="scientific">Tumebacillus lacus</name>
    <dbReference type="NCBI Taxonomy" id="2995335"/>
    <lineage>
        <taxon>Bacteria</taxon>
        <taxon>Bacillati</taxon>
        <taxon>Bacillota</taxon>
        <taxon>Bacilli</taxon>
        <taxon>Bacillales</taxon>
        <taxon>Alicyclobacillaceae</taxon>
        <taxon>Tumebacillus</taxon>
    </lineage>
</organism>